<dbReference type="InterPro" id="IPR001343">
    <property type="entry name" value="Hemolysn_Ca-bd"/>
</dbReference>
<name>A0ABW6CMF6_9CAUL</name>
<evidence type="ECO:0000313" key="2">
    <source>
        <dbReference type="EMBL" id="MFD3263974.1"/>
    </source>
</evidence>
<dbReference type="Gene3D" id="2.150.10.10">
    <property type="entry name" value="Serralysin-like metalloprotease, C-terminal"/>
    <property type="match status" value="1"/>
</dbReference>
<comment type="caution">
    <text evidence="2">The sequence shown here is derived from an EMBL/GenBank/DDBJ whole genome shotgun (WGS) entry which is preliminary data.</text>
</comment>
<sequence>MSNVVPFTPRVETGGWSAGERARLSELADRLAADGIHVRVVYGATDAGDPWCVITDEFDEVLVHVARINGQFVIHDAAADVVEEDDTLWTAVDRLLGADWRDGQGEVVVPMAARQAQSLIALVVAAAFFDMTAQAHETPAPTAHDTGAAVLAAFATAAVLAAPAAAEEHQRFERLAAPADDTTPGDSATPTLAEEAPKAEAPADEIKPALTEADGPAAGPPVLVAQAQANAPQGGDGIKVLVGGAGDDSLSGGGGSDHLVGGAGDDTLSGGGAGPGQADLLEGGDGNDQIHLGAQVAAIGGAGDDTFVLEVAQAPETPPQQHDLGVILDFTAGDRLAGANGHLVSVINATVQDDVLSGLRGFSFPGHMPPPLPGFRVEVDLDGDNQGDGFLMVAGTGVAGLVGHLPSAGPRPPAPAEQTDVVVAMSPVAVPQGDFLLG</sequence>
<feature type="compositionally biased region" description="Gly residues" evidence="1">
    <location>
        <begin position="252"/>
        <end position="275"/>
    </location>
</feature>
<evidence type="ECO:0008006" key="4">
    <source>
        <dbReference type="Google" id="ProtNLM"/>
    </source>
</evidence>
<evidence type="ECO:0000313" key="3">
    <source>
        <dbReference type="Proteomes" id="UP001598130"/>
    </source>
</evidence>
<protein>
    <recommendedName>
        <fullName evidence="4">Calcium-binding protein</fullName>
    </recommendedName>
</protein>
<evidence type="ECO:0000256" key="1">
    <source>
        <dbReference type="SAM" id="MobiDB-lite"/>
    </source>
</evidence>
<dbReference type="Proteomes" id="UP001598130">
    <property type="component" value="Unassembled WGS sequence"/>
</dbReference>
<dbReference type="PRINTS" id="PR00313">
    <property type="entry name" value="CABNDNGRPT"/>
</dbReference>
<organism evidence="2 3">
    <name type="scientific">Phenylobacterium ferrooxidans</name>
    <dbReference type="NCBI Taxonomy" id="2982689"/>
    <lineage>
        <taxon>Bacteria</taxon>
        <taxon>Pseudomonadati</taxon>
        <taxon>Pseudomonadota</taxon>
        <taxon>Alphaproteobacteria</taxon>
        <taxon>Caulobacterales</taxon>
        <taxon>Caulobacteraceae</taxon>
        <taxon>Phenylobacterium</taxon>
    </lineage>
</organism>
<proteinExistence type="predicted"/>
<dbReference type="Pfam" id="PF00353">
    <property type="entry name" value="HemolysinCabind"/>
    <property type="match status" value="2"/>
</dbReference>
<dbReference type="SUPFAM" id="SSF51120">
    <property type="entry name" value="beta-Roll"/>
    <property type="match status" value="1"/>
</dbReference>
<reference evidence="2 3" key="1">
    <citation type="submission" date="2022-09" db="EMBL/GenBank/DDBJ databases">
        <title>New species of Phenylobacterium.</title>
        <authorList>
            <person name="Mieszkin S."/>
        </authorList>
    </citation>
    <scope>NUCLEOTIDE SEQUENCE [LARGE SCALE GENOMIC DNA]</scope>
    <source>
        <strain evidence="2 3">HK31-G</strain>
    </source>
</reference>
<dbReference type="InterPro" id="IPR011049">
    <property type="entry name" value="Serralysin-like_metalloprot_C"/>
</dbReference>
<gene>
    <name evidence="2" type="ORF">OCL97_08375</name>
</gene>
<dbReference type="RefSeq" id="WP_377369283.1">
    <property type="nucleotide sequence ID" value="NZ_JAOTJD010000012.1"/>
</dbReference>
<dbReference type="PROSITE" id="PS00330">
    <property type="entry name" value="HEMOLYSIN_CALCIUM"/>
    <property type="match status" value="1"/>
</dbReference>
<dbReference type="InterPro" id="IPR018511">
    <property type="entry name" value="Hemolysin-typ_Ca-bd_CS"/>
</dbReference>
<dbReference type="EMBL" id="JAOTJD010000012">
    <property type="protein sequence ID" value="MFD3263974.1"/>
    <property type="molecule type" value="Genomic_DNA"/>
</dbReference>
<feature type="region of interest" description="Disordered" evidence="1">
    <location>
        <begin position="252"/>
        <end position="286"/>
    </location>
</feature>
<accession>A0ABW6CMF6</accession>
<keyword evidence="3" id="KW-1185">Reference proteome</keyword>
<feature type="region of interest" description="Disordered" evidence="1">
    <location>
        <begin position="175"/>
        <end position="202"/>
    </location>
</feature>